<feature type="region of interest" description="Disordered" evidence="5">
    <location>
        <begin position="785"/>
        <end position="819"/>
    </location>
</feature>
<comment type="caution">
    <text evidence="7">The sequence shown here is derived from an EMBL/GenBank/DDBJ whole genome shotgun (WGS) entry which is preliminary data.</text>
</comment>
<evidence type="ECO:0000259" key="6">
    <source>
        <dbReference type="PROSITE" id="PS50102"/>
    </source>
</evidence>
<dbReference type="InterPro" id="IPR007201">
    <property type="entry name" value="Mei2-like_Rrm_C"/>
</dbReference>
<proteinExistence type="predicted"/>
<feature type="compositionally biased region" description="Polar residues" evidence="5">
    <location>
        <begin position="12"/>
        <end position="33"/>
    </location>
</feature>
<dbReference type="PROSITE" id="PS50102">
    <property type="entry name" value="RRM"/>
    <property type="match status" value="2"/>
</dbReference>
<dbReference type="InterPro" id="IPR034453">
    <property type="entry name" value="MEI2-like_RRM1"/>
</dbReference>
<dbReference type="Gene3D" id="3.30.70.330">
    <property type="match status" value="2"/>
</dbReference>
<keyword evidence="2 4" id="KW-0694">RNA-binding</keyword>
<feature type="domain" description="RRM" evidence="6">
    <location>
        <begin position="164"/>
        <end position="237"/>
    </location>
</feature>
<dbReference type="EMBL" id="CAKOAT010815153">
    <property type="protein sequence ID" value="CAH8388742.1"/>
    <property type="molecule type" value="Genomic_DNA"/>
</dbReference>
<dbReference type="InterPro" id="IPR000504">
    <property type="entry name" value="RRM_dom"/>
</dbReference>
<dbReference type="SUPFAM" id="SSF54928">
    <property type="entry name" value="RNA-binding domain, RBD"/>
    <property type="match status" value="2"/>
</dbReference>
<feature type="compositionally biased region" description="Basic and acidic residues" evidence="5">
    <location>
        <begin position="1"/>
        <end position="10"/>
    </location>
</feature>
<accession>A0ABC8LXW8</accession>
<evidence type="ECO:0000256" key="5">
    <source>
        <dbReference type="SAM" id="MobiDB-lite"/>
    </source>
</evidence>
<dbReference type="CDD" id="cd12524">
    <property type="entry name" value="RRM1_MEI2_like"/>
    <property type="match status" value="1"/>
</dbReference>
<evidence type="ECO:0000313" key="8">
    <source>
        <dbReference type="Proteomes" id="UP001642260"/>
    </source>
</evidence>
<protein>
    <recommendedName>
        <fullName evidence="6">RRM domain-containing protein</fullName>
    </recommendedName>
</protein>
<dbReference type="AlphaFoldDB" id="A0ABC8LXW8"/>
<evidence type="ECO:0000256" key="1">
    <source>
        <dbReference type="ARBA" id="ARBA00022737"/>
    </source>
</evidence>
<keyword evidence="1" id="KW-0677">Repeat</keyword>
<dbReference type="GO" id="GO:0003723">
    <property type="term" value="F:RNA binding"/>
    <property type="evidence" value="ECO:0007669"/>
    <property type="project" value="UniProtKB-UniRule"/>
</dbReference>
<dbReference type="PANTHER" id="PTHR23189">
    <property type="entry name" value="RNA RECOGNITION MOTIF-CONTAINING"/>
    <property type="match status" value="1"/>
</dbReference>
<dbReference type="SMART" id="SM00360">
    <property type="entry name" value="RRM"/>
    <property type="match status" value="2"/>
</dbReference>
<dbReference type="GO" id="GO:0051321">
    <property type="term" value="P:meiotic cell cycle"/>
    <property type="evidence" value="ECO:0007669"/>
    <property type="project" value="UniProtKB-KW"/>
</dbReference>
<dbReference type="InterPro" id="IPR035979">
    <property type="entry name" value="RBD_domain_sf"/>
</dbReference>
<feature type="region of interest" description="Disordered" evidence="5">
    <location>
        <begin position="1"/>
        <end position="46"/>
    </location>
</feature>
<dbReference type="Pfam" id="PF04059">
    <property type="entry name" value="RRM_2"/>
    <property type="match status" value="1"/>
</dbReference>
<feature type="compositionally biased region" description="Polar residues" evidence="5">
    <location>
        <begin position="800"/>
        <end position="810"/>
    </location>
</feature>
<dbReference type="CDD" id="cd12276">
    <property type="entry name" value="RRM2_MEI2_EAR1_like"/>
    <property type="match status" value="1"/>
</dbReference>
<reference evidence="7 8" key="1">
    <citation type="submission" date="2022-03" db="EMBL/GenBank/DDBJ databases">
        <authorList>
            <person name="Macdonald S."/>
            <person name="Ahmed S."/>
            <person name="Newling K."/>
        </authorList>
    </citation>
    <scope>NUCLEOTIDE SEQUENCE [LARGE SCALE GENOMIC DNA]</scope>
</reference>
<keyword evidence="8" id="KW-1185">Reference proteome</keyword>
<gene>
    <name evidence="7" type="ORF">ERUC_LOCUS41225</name>
</gene>
<name>A0ABC8LXW8_ERUVS</name>
<evidence type="ECO:0000313" key="7">
    <source>
        <dbReference type="EMBL" id="CAH8388742.1"/>
    </source>
</evidence>
<feature type="domain" description="RRM" evidence="6">
    <location>
        <begin position="249"/>
        <end position="319"/>
    </location>
</feature>
<feature type="region of interest" description="Disordered" evidence="5">
    <location>
        <begin position="559"/>
        <end position="588"/>
    </location>
</feature>
<keyword evidence="3" id="KW-0469">Meiosis</keyword>
<evidence type="ECO:0000256" key="4">
    <source>
        <dbReference type="PROSITE-ProRule" id="PRU00176"/>
    </source>
</evidence>
<sequence>MPEAGGDRRLNPPTSSCTSDSTYKLQSSLSGTLPSVIPNGRTTTSDTHWESTLFSSSLSDISCRKLGLPRSDTLVFMSVNREEEPFESLEEMEARTIGNLLPDEDDFFAGVVGHKSRANDLDDFDLFSSVGGMELDGDVFSTVSQRGSNVSVSGELPKGEIVSRTLFVRNLDSIIEDCELRVLFEQYGDVRALHTAGKSRGSIMISYYDIRAAQNAMRALHGRLLRGRKLDIHYHIPKENPKKENTSEGALLVNNLDSSISSEEFHRIVSSYGEIREVRHENSQIYIEFFDVRAAVAALRGLNGIEIAGRQLKLSPSCPDGISFTPQFATDDVERRLSKMAFTNLSSAQIGSRFPGILASTSINGRSMHSSVGSPVNSFIERHQNPNGVPPSKPVDLQESGNPFDSSKMGIQSMPNLHPHSFHEYLGNFASGSPYKSSTTFSEMVSDSQKASEGFMMSNGRGVGVDGINGGGSLRANHNLWSNPNTQQHNPSSGLMWPNSPSRVSNIPPQRIPPVTAFSRASPLMVNIASSPVHHHIGSAPVLNSPFWDRRQAYAAESPKSSGFHMGSHGSSMRFPGSSPSHPMEMGSHKVLRSSPQMSHLYNGRRSSMLSVPGSFGLPNERYRNLSNRRSDSNSSNAEKKLFELDVDRILRGEDSRTTLMIKNIPNKYTSKLLLAAIDEYCRGTYDFFYLPIDFKNKCNVGYAFINLTKPENIVPLYKAFNGKKWEKFNSEKVASLAYGRIQGQSALIAHFQNSSLMNEDKRCRPILFHTTGPNAGEQETFPMGSNIRSRPGKHRTNRFDNYTNFSNSSENREETDSF</sequence>
<dbReference type="InterPro" id="IPR012677">
    <property type="entry name" value="Nucleotide-bd_a/b_plait_sf"/>
</dbReference>
<evidence type="ECO:0000256" key="2">
    <source>
        <dbReference type="ARBA" id="ARBA00022884"/>
    </source>
</evidence>
<feature type="compositionally biased region" description="Low complexity" evidence="5">
    <location>
        <begin position="561"/>
        <end position="573"/>
    </location>
</feature>
<dbReference type="CDD" id="cd12531">
    <property type="entry name" value="RRM3_MEI2_like"/>
    <property type="match status" value="1"/>
</dbReference>
<dbReference type="InterPro" id="IPR034454">
    <property type="entry name" value="MEI2-like_RRM3"/>
</dbReference>
<dbReference type="Proteomes" id="UP001642260">
    <property type="component" value="Unassembled WGS sequence"/>
</dbReference>
<dbReference type="Pfam" id="PF00076">
    <property type="entry name" value="RRM_1"/>
    <property type="match status" value="2"/>
</dbReference>
<evidence type="ECO:0000256" key="3">
    <source>
        <dbReference type="ARBA" id="ARBA00023254"/>
    </source>
</evidence>
<organism evidence="7 8">
    <name type="scientific">Eruca vesicaria subsp. sativa</name>
    <name type="common">Garden rocket</name>
    <name type="synonym">Eruca sativa</name>
    <dbReference type="NCBI Taxonomy" id="29727"/>
    <lineage>
        <taxon>Eukaryota</taxon>
        <taxon>Viridiplantae</taxon>
        <taxon>Streptophyta</taxon>
        <taxon>Embryophyta</taxon>
        <taxon>Tracheophyta</taxon>
        <taxon>Spermatophyta</taxon>
        <taxon>Magnoliopsida</taxon>
        <taxon>eudicotyledons</taxon>
        <taxon>Gunneridae</taxon>
        <taxon>Pentapetalae</taxon>
        <taxon>rosids</taxon>
        <taxon>malvids</taxon>
        <taxon>Brassicales</taxon>
        <taxon>Brassicaceae</taxon>
        <taxon>Brassiceae</taxon>
        <taxon>Eruca</taxon>
    </lineage>
</organism>